<sequence length="209" mass="23109">MEQQYLNRLDTDTETIISKSRFIAYIRRTPTEESAKAFISDIKNLHKGASHNCSAYIIGESALIQKADDDGEPGGTAGVPILEVLKQEGMYDTTIVVTRYFGGIKLGGGGLIRAYSGAASSAVKASGKVVKIPVVPMEVTMEYTNTSRFEHYLGETDIEIRDTTYTDRVTYLLHVKEADRDAFTERLQEITKNTHDLDEHDVIQAEGAV</sequence>
<dbReference type="EMBL" id="LAYZ01000004">
    <property type="protein sequence ID" value="KKK34485.1"/>
    <property type="molecule type" value="Genomic_DNA"/>
</dbReference>
<feature type="domain" description="Impact N-terminal" evidence="2">
    <location>
        <begin position="19"/>
        <end position="123"/>
    </location>
</feature>
<dbReference type="InterPro" id="IPR020568">
    <property type="entry name" value="Ribosomal_Su5_D2-typ_SF"/>
</dbReference>
<proteinExistence type="inferred from homology"/>
<dbReference type="InterPro" id="IPR015796">
    <property type="entry name" value="Impact_YigZ-like"/>
</dbReference>
<feature type="domain" description="UPF0029" evidence="3">
    <location>
        <begin position="139"/>
        <end position="192"/>
    </location>
</feature>
<dbReference type="RefSeq" id="WP_046514956.1">
    <property type="nucleotide sequence ID" value="NZ_LAYZ01000004.1"/>
</dbReference>
<dbReference type="Gene3D" id="3.30.230.30">
    <property type="entry name" value="Impact, N-terminal domain"/>
    <property type="match status" value="1"/>
</dbReference>
<dbReference type="GO" id="GO:0005737">
    <property type="term" value="C:cytoplasm"/>
    <property type="evidence" value="ECO:0007669"/>
    <property type="project" value="TreeGrafter"/>
</dbReference>
<dbReference type="InterPro" id="IPR035647">
    <property type="entry name" value="EFG_III/V"/>
</dbReference>
<accession>A0A0M2SPD0</accession>
<evidence type="ECO:0000259" key="2">
    <source>
        <dbReference type="Pfam" id="PF01205"/>
    </source>
</evidence>
<dbReference type="PANTHER" id="PTHR16301">
    <property type="entry name" value="IMPACT-RELATED"/>
    <property type="match status" value="1"/>
</dbReference>
<dbReference type="InterPro" id="IPR036956">
    <property type="entry name" value="Impact_N_sf"/>
</dbReference>
<evidence type="ECO:0000256" key="1">
    <source>
        <dbReference type="ARBA" id="ARBA00007665"/>
    </source>
</evidence>
<comment type="similarity">
    <text evidence="1">Belongs to the IMPACT family.</text>
</comment>
<gene>
    <name evidence="4" type="ORF">WN59_07080</name>
</gene>
<evidence type="ECO:0000259" key="3">
    <source>
        <dbReference type="Pfam" id="PF09186"/>
    </source>
</evidence>
<dbReference type="SUPFAM" id="SSF54211">
    <property type="entry name" value="Ribosomal protein S5 domain 2-like"/>
    <property type="match status" value="1"/>
</dbReference>
<dbReference type="OrthoDB" id="9813771at2"/>
<dbReference type="PANTHER" id="PTHR16301:SF20">
    <property type="entry name" value="IMPACT FAMILY MEMBER YIGZ"/>
    <property type="match status" value="1"/>
</dbReference>
<reference evidence="4 5" key="1">
    <citation type="submission" date="2015-04" db="EMBL/GenBank/DDBJ databases">
        <title>Taxonomic description and genome sequence of Salinicoccus sediminis sp. nov., a novel hyper halotolerant bacterium isolated from marine sediment.</title>
        <authorList>
            <person name="Mathan Kumar R."/>
            <person name="Kaur G."/>
            <person name="Kumar N."/>
            <person name="Kumar A."/>
            <person name="Singh N.K."/>
            <person name="Kaur N."/>
            <person name="Mayilraj S."/>
        </authorList>
    </citation>
    <scope>NUCLEOTIDE SEQUENCE [LARGE SCALE GENOMIC DNA]</scope>
    <source>
        <strain evidence="4 5">SV-16</strain>
    </source>
</reference>
<dbReference type="Gene3D" id="3.30.70.240">
    <property type="match status" value="1"/>
</dbReference>
<comment type="caution">
    <text evidence="4">The sequence shown here is derived from an EMBL/GenBank/DDBJ whole genome shotgun (WGS) entry which is preliminary data.</text>
</comment>
<dbReference type="Proteomes" id="UP000034287">
    <property type="component" value="Unassembled WGS sequence"/>
</dbReference>
<dbReference type="GO" id="GO:0006446">
    <property type="term" value="P:regulation of translational initiation"/>
    <property type="evidence" value="ECO:0007669"/>
    <property type="project" value="TreeGrafter"/>
</dbReference>
<dbReference type="Pfam" id="PF01205">
    <property type="entry name" value="Impact_N"/>
    <property type="match status" value="1"/>
</dbReference>
<dbReference type="InterPro" id="IPR020569">
    <property type="entry name" value="UPF0029_Impact_CS"/>
</dbReference>
<evidence type="ECO:0000313" key="4">
    <source>
        <dbReference type="EMBL" id="KKK34485.1"/>
    </source>
</evidence>
<keyword evidence="5" id="KW-1185">Reference proteome</keyword>
<dbReference type="InterPro" id="IPR001498">
    <property type="entry name" value="Impact_N"/>
</dbReference>
<organism evidence="4 5">
    <name type="scientific">Salinicoccus sediminis</name>
    <dbReference type="NCBI Taxonomy" id="1432562"/>
    <lineage>
        <taxon>Bacteria</taxon>
        <taxon>Bacillati</taxon>
        <taxon>Bacillota</taxon>
        <taxon>Bacilli</taxon>
        <taxon>Bacillales</taxon>
        <taxon>Staphylococcaceae</taxon>
        <taxon>Salinicoccus</taxon>
    </lineage>
</organism>
<name>A0A0M2SPD0_9STAP</name>
<dbReference type="AlphaFoldDB" id="A0A0M2SPD0"/>
<protein>
    <submittedName>
        <fullName evidence="4">ABC transporter</fullName>
    </submittedName>
</protein>
<dbReference type="InterPro" id="IPR015269">
    <property type="entry name" value="UPF0029_Impact_C"/>
</dbReference>
<dbReference type="PROSITE" id="PS00910">
    <property type="entry name" value="UPF0029"/>
    <property type="match status" value="1"/>
</dbReference>
<dbReference type="NCBIfam" id="TIGR00257">
    <property type="entry name" value="IMPACT_YIGZ"/>
    <property type="match status" value="1"/>
</dbReference>
<dbReference type="STRING" id="1432562.WN59_07080"/>
<dbReference type="Pfam" id="PF09186">
    <property type="entry name" value="DUF1949"/>
    <property type="match status" value="1"/>
</dbReference>
<evidence type="ECO:0000313" key="5">
    <source>
        <dbReference type="Proteomes" id="UP000034287"/>
    </source>
</evidence>
<dbReference type="PATRIC" id="fig|1432562.3.peg.1410"/>
<dbReference type="SUPFAM" id="SSF54980">
    <property type="entry name" value="EF-G C-terminal domain-like"/>
    <property type="match status" value="1"/>
</dbReference>
<dbReference type="InterPro" id="IPR023582">
    <property type="entry name" value="Impact"/>
</dbReference>